<keyword evidence="1" id="KW-0732">Signal</keyword>
<name>A0A6A5X4K9_9PLEO</name>
<dbReference type="InterPro" id="IPR038843">
    <property type="entry name" value="Sed1/Spi1"/>
</dbReference>
<feature type="signal peptide" evidence="1">
    <location>
        <begin position="1"/>
        <end position="16"/>
    </location>
</feature>
<sequence>MRYAVAIAAFVAGASASYNYTTPAAPVYPVYTTEVVTGYETYCPSATEITHGGKTYTVTEATTLTITDCPCTITKPVETPVYTPVYTPSVPVETPVYSSPAPYYPSTNGTSAAPVVPTVYPTGTSAPTTAAPPAFTGAASKASVGLAAVLGFAAYIL</sequence>
<evidence type="ECO:0000313" key="2">
    <source>
        <dbReference type="EMBL" id="KAF2007816.1"/>
    </source>
</evidence>
<evidence type="ECO:0000313" key="3">
    <source>
        <dbReference type="Proteomes" id="UP000799779"/>
    </source>
</evidence>
<dbReference type="GO" id="GO:0005199">
    <property type="term" value="F:structural constituent of cell wall"/>
    <property type="evidence" value="ECO:0007669"/>
    <property type="project" value="InterPro"/>
</dbReference>
<organism evidence="2 3">
    <name type="scientific">Amniculicola lignicola CBS 123094</name>
    <dbReference type="NCBI Taxonomy" id="1392246"/>
    <lineage>
        <taxon>Eukaryota</taxon>
        <taxon>Fungi</taxon>
        <taxon>Dikarya</taxon>
        <taxon>Ascomycota</taxon>
        <taxon>Pezizomycotina</taxon>
        <taxon>Dothideomycetes</taxon>
        <taxon>Pleosporomycetidae</taxon>
        <taxon>Pleosporales</taxon>
        <taxon>Amniculicolaceae</taxon>
        <taxon>Amniculicola</taxon>
    </lineage>
</organism>
<protein>
    <recommendedName>
        <fullName evidence="4">Cell wall protein SED1</fullName>
    </recommendedName>
</protein>
<dbReference type="AlphaFoldDB" id="A0A6A5X4K9"/>
<feature type="chain" id="PRO_5025379045" description="Cell wall protein SED1" evidence="1">
    <location>
        <begin position="17"/>
        <end position="157"/>
    </location>
</feature>
<dbReference type="OrthoDB" id="4094614at2759"/>
<gene>
    <name evidence="2" type="ORF">P154DRAFT_516620</name>
</gene>
<dbReference type="EMBL" id="ML977556">
    <property type="protein sequence ID" value="KAF2007816.1"/>
    <property type="molecule type" value="Genomic_DNA"/>
</dbReference>
<dbReference type="PANTHER" id="PTHR35523">
    <property type="entry name" value="CELL WALL PROTEIN SED1"/>
    <property type="match status" value="1"/>
</dbReference>
<dbReference type="Proteomes" id="UP000799779">
    <property type="component" value="Unassembled WGS sequence"/>
</dbReference>
<dbReference type="GO" id="GO:0031505">
    <property type="term" value="P:fungal-type cell wall organization"/>
    <property type="evidence" value="ECO:0007669"/>
    <property type="project" value="InterPro"/>
</dbReference>
<evidence type="ECO:0008006" key="4">
    <source>
        <dbReference type="Google" id="ProtNLM"/>
    </source>
</evidence>
<accession>A0A6A5X4K9</accession>
<evidence type="ECO:0000256" key="1">
    <source>
        <dbReference type="SAM" id="SignalP"/>
    </source>
</evidence>
<proteinExistence type="predicted"/>
<keyword evidence="3" id="KW-1185">Reference proteome</keyword>
<dbReference type="GO" id="GO:0009277">
    <property type="term" value="C:fungal-type cell wall"/>
    <property type="evidence" value="ECO:0007669"/>
    <property type="project" value="TreeGrafter"/>
</dbReference>
<reference evidence="2" key="1">
    <citation type="journal article" date="2020" name="Stud. Mycol.">
        <title>101 Dothideomycetes genomes: a test case for predicting lifestyles and emergence of pathogens.</title>
        <authorList>
            <person name="Haridas S."/>
            <person name="Albert R."/>
            <person name="Binder M."/>
            <person name="Bloem J."/>
            <person name="Labutti K."/>
            <person name="Salamov A."/>
            <person name="Andreopoulos B."/>
            <person name="Baker S."/>
            <person name="Barry K."/>
            <person name="Bills G."/>
            <person name="Bluhm B."/>
            <person name="Cannon C."/>
            <person name="Castanera R."/>
            <person name="Culley D."/>
            <person name="Daum C."/>
            <person name="Ezra D."/>
            <person name="Gonzalez J."/>
            <person name="Henrissat B."/>
            <person name="Kuo A."/>
            <person name="Liang C."/>
            <person name="Lipzen A."/>
            <person name="Lutzoni F."/>
            <person name="Magnuson J."/>
            <person name="Mondo S."/>
            <person name="Nolan M."/>
            <person name="Ohm R."/>
            <person name="Pangilinan J."/>
            <person name="Park H.-J."/>
            <person name="Ramirez L."/>
            <person name="Alfaro M."/>
            <person name="Sun H."/>
            <person name="Tritt A."/>
            <person name="Yoshinaga Y."/>
            <person name="Zwiers L.-H."/>
            <person name="Turgeon B."/>
            <person name="Goodwin S."/>
            <person name="Spatafora J."/>
            <person name="Crous P."/>
            <person name="Grigoriev I."/>
        </authorList>
    </citation>
    <scope>NUCLEOTIDE SEQUENCE</scope>
    <source>
        <strain evidence="2">CBS 123094</strain>
    </source>
</reference>
<dbReference type="PANTHER" id="PTHR35523:SF1">
    <property type="entry name" value="CELL WALL PROTEIN SED1"/>
    <property type="match status" value="1"/>
</dbReference>